<dbReference type="InterPro" id="IPR012093">
    <property type="entry name" value="Pirin"/>
</dbReference>
<sequence length="247" mass="28382">MNIHIYPPRNQGFMEWGVKLNGHIPVSCGKTPDEKEVGPLFYWNWFRVSDYFSSPIQYHHRFEILTYMLQGTMEHDDVKGKVYRVSRGGVHVLQTATGLCHQERFLGPRAHGFQIWFDPKRSQSVRDLPRHRGYQSSAFSVKQKGGVRVRQIIGDNSPIVLKTDVSMIDLELEHRVSMSLTLAPFRVMTMFIVEGQGNLNDGLGYFQKGDFVAVYSTESDAEDVHLQTSHNGYLRAVIVDVRQYDFV</sequence>
<dbReference type="Pfam" id="PF02678">
    <property type="entry name" value="Pirin"/>
    <property type="match status" value="1"/>
</dbReference>
<dbReference type="EMBL" id="LWMH01000001">
    <property type="protein sequence ID" value="KZS44813.1"/>
    <property type="molecule type" value="Genomic_DNA"/>
</dbReference>
<protein>
    <recommendedName>
        <fullName evidence="3">Pirin N-terminal domain-containing protein</fullName>
    </recommendedName>
</protein>
<gene>
    <name evidence="4" type="ORF">AWU65_02140</name>
</gene>
<reference evidence="4" key="1">
    <citation type="journal article" date="2016" name="Genome Announc.">
        <title>Draft genomes of two strains of Paenibacillus glucanolyticus with capability to degrade lignocellulose.</title>
        <authorList>
            <person name="Mathews S.L."/>
            <person name="Pawlak J."/>
            <person name="Grunden A.M."/>
        </authorList>
    </citation>
    <scope>NUCLEOTIDE SEQUENCE [LARGE SCALE GENOMIC DNA]</scope>
    <source>
        <strain evidence="4">SLM1</strain>
    </source>
</reference>
<evidence type="ECO:0000313" key="4">
    <source>
        <dbReference type="EMBL" id="KZS44813.1"/>
    </source>
</evidence>
<name>A0A163G9T2_9BACL</name>
<dbReference type="InterPro" id="IPR014710">
    <property type="entry name" value="RmlC-like_jellyroll"/>
</dbReference>
<accession>A0A163G9T2</accession>
<evidence type="ECO:0000256" key="1">
    <source>
        <dbReference type="ARBA" id="ARBA00008416"/>
    </source>
</evidence>
<proteinExistence type="inferred from homology"/>
<evidence type="ECO:0000256" key="2">
    <source>
        <dbReference type="RuleBase" id="RU003457"/>
    </source>
</evidence>
<organism evidence="4 5">
    <name type="scientific">Paenibacillus glucanolyticus</name>
    <dbReference type="NCBI Taxonomy" id="59843"/>
    <lineage>
        <taxon>Bacteria</taxon>
        <taxon>Bacillati</taxon>
        <taxon>Bacillota</taxon>
        <taxon>Bacilli</taxon>
        <taxon>Bacillales</taxon>
        <taxon>Paenibacillaceae</taxon>
        <taxon>Paenibacillus</taxon>
    </lineage>
</organism>
<feature type="domain" description="Pirin N-terminal" evidence="3">
    <location>
        <begin position="58"/>
        <end position="116"/>
    </location>
</feature>
<evidence type="ECO:0000313" key="5">
    <source>
        <dbReference type="Proteomes" id="UP000076796"/>
    </source>
</evidence>
<keyword evidence="5" id="KW-1185">Reference proteome</keyword>
<dbReference type="AlphaFoldDB" id="A0A163G9T2"/>
<comment type="similarity">
    <text evidence="1 2">Belongs to the pirin family.</text>
</comment>
<dbReference type="PANTHER" id="PTHR13903:SF8">
    <property type="entry name" value="PIRIN"/>
    <property type="match status" value="1"/>
</dbReference>
<dbReference type="RefSeq" id="WP_051449139.1">
    <property type="nucleotide sequence ID" value="NZ_JBCMWP010000019.1"/>
</dbReference>
<dbReference type="Gene3D" id="2.60.120.10">
    <property type="entry name" value="Jelly Rolls"/>
    <property type="match status" value="1"/>
</dbReference>
<dbReference type="SUPFAM" id="SSF51182">
    <property type="entry name" value="RmlC-like cupins"/>
    <property type="match status" value="1"/>
</dbReference>
<dbReference type="PANTHER" id="PTHR13903">
    <property type="entry name" value="PIRIN-RELATED"/>
    <property type="match status" value="1"/>
</dbReference>
<evidence type="ECO:0000259" key="3">
    <source>
        <dbReference type="Pfam" id="PF02678"/>
    </source>
</evidence>
<comment type="caution">
    <text evidence="4">The sequence shown here is derived from an EMBL/GenBank/DDBJ whole genome shotgun (WGS) entry which is preliminary data.</text>
</comment>
<dbReference type="OrthoDB" id="321327at2"/>
<dbReference type="InterPro" id="IPR011051">
    <property type="entry name" value="RmlC_Cupin_sf"/>
</dbReference>
<dbReference type="Proteomes" id="UP000076796">
    <property type="component" value="Unassembled WGS sequence"/>
</dbReference>
<dbReference type="InterPro" id="IPR003829">
    <property type="entry name" value="Pirin_N_dom"/>
</dbReference>